<dbReference type="SUPFAM" id="SSF51556">
    <property type="entry name" value="Metallo-dependent hydrolases"/>
    <property type="match status" value="1"/>
</dbReference>
<organism evidence="4 5">
    <name type="scientific">Candidatus Jorgensenbacteria bacterium GW2011_GWB1_50_10</name>
    <dbReference type="NCBI Taxonomy" id="1618665"/>
    <lineage>
        <taxon>Bacteria</taxon>
        <taxon>Candidatus Joergenseniibacteriota</taxon>
    </lineage>
</organism>
<accession>A0A0G1W8Z1</accession>
<dbReference type="InterPro" id="IPR032466">
    <property type="entry name" value="Metal_Hydrolase"/>
</dbReference>
<dbReference type="SUPFAM" id="SSF51338">
    <property type="entry name" value="Composite domain of metallo-dependent hydrolases"/>
    <property type="match status" value="1"/>
</dbReference>
<dbReference type="PANTHER" id="PTHR11113">
    <property type="entry name" value="N-ACETYLGLUCOSAMINE-6-PHOSPHATE DEACETYLASE"/>
    <property type="match status" value="1"/>
</dbReference>
<evidence type="ECO:0000256" key="1">
    <source>
        <dbReference type="ARBA" id="ARBA00010716"/>
    </source>
</evidence>
<reference evidence="4 5" key="1">
    <citation type="journal article" date="2015" name="Nature">
        <title>rRNA introns, odd ribosomes, and small enigmatic genomes across a large radiation of phyla.</title>
        <authorList>
            <person name="Brown C.T."/>
            <person name="Hug L.A."/>
            <person name="Thomas B.C."/>
            <person name="Sharon I."/>
            <person name="Castelle C.J."/>
            <person name="Singh A."/>
            <person name="Wilkins M.J."/>
            <person name="Williams K.H."/>
            <person name="Banfield J.F."/>
        </authorList>
    </citation>
    <scope>NUCLEOTIDE SEQUENCE [LARGE SCALE GENOMIC DNA]</scope>
</reference>
<feature type="domain" description="Amidohydrolase-related" evidence="3">
    <location>
        <begin position="405"/>
        <end position="468"/>
    </location>
</feature>
<evidence type="ECO:0000313" key="5">
    <source>
        <dbReference type="Proteomes" id="UP000034224"/>
    </source>
</evidence>
<dbReference type="AlphaFoldDB" id="A0A0G1W8Z1"/>
<dbReference type="GO" id="GO:0008448">
    <property type="term" value="F:N-acetylglucosamine-6-phosphate deacetylase activity"/>
    <property type="evidence" value="ECO:0007669"/>
    <property type="project" value="TreeGrafter"/>
</dbReference>
<dbReference type="STRING" id="1618665.UY55_C0002G0133"/>
<dbReference type="Gene3D" id="2.30.40.10">
    <property type="entry name" value="Urease, subunit C, domain 1"/>
    <property type="match status" value="1"/>
</dbReference>
<dbReference type="GO" id="GO:0006046">
    <property type="term" value="P:N-acetylglucosamine catabolic process"/>
    <property type="evidence" value="ECO:0007669"/>
    <property type="project" value="TreeGrafter"/>
</dbReference>
<protein>
    <submittedName>
        <fullName evidence="4">N-acyl-D-amino-acid deacylase</fullName>
    </submittedName>
</protein>
<proteinExistence type="inferred from homology"/>
<dbReference type="InterPro" id="IPR006680">
    <property type="entry name" value="Amidohydro-rel"/>
</dbReference>
<gene>
    <name evidence="4" type="ORF">UY55_C0002G0133</name>
</gene>
<dbReference type="EMBL" id="LCQK01000002">
    <property type="protein sequence ID" value="KKW15075.1"/>
    <property type="molecule type" value="Genomic_DNA"/>
</dbReference>
<dbReference type="Gene3D" id="3.20.20.140">
    <property type="entry name" value="Metal-dependent hydrolases"/>
    <property type="match status" value="2"/>
</dbReference>
<dbReference type="PANTHER" id="PTHR11113:SF14">
    <property type="entry name" value="N-ACETYLGLUCOSAMINE-6-PHOSPHATE DEACETYLASE"/>
    <property type="match status" value="1"/>
</dbReference>
<sequence length="487" mass="53189">MPIILIKNGLTYDGSGEPALKKDILIRRGHVARLGSFPKKHADVVIDAAGATVTPGFIDINSSFDHYLGVFNEPSGESLIRAGITTILGGNCGSSLAPVFGNSLLSLRKWTDFSKINVGWHKLPELLKILERRGLGVNFGTLVGHGTVRRGLLGEDFRDLTDREMAAMKEIIGEALKDGAFGLSFGLEYVHAKMTPYRELIEVAKIAAQFQKPVAVHLRDSTDGLDVAVGEIIKLARDSAASLEINHFEPVLGFREKYIKARGAIEAETAVTHINFDCNSDGILGAPIYQLLPPNLKRGNLETMNESIKEAHLEKEILEHLKKVVSDEITISYAPPPLQFLNGRTLVEFAASHELKKEEALFRLMHLSRLRATVLLKTVDEKIMAEFLASPASFISSGDTGQNGIFANFLGWANKNKMPLEQAIAKMTSGPAAKFKIKKRGLIKEDYFADIVVLRDLKVKDVVVNGKIALADGVATKSLSGSVLRSD</sequence>
<dbReference type="InterPro" id="IPR011059">
    <property type="entry name" value="Metal-dep_hydrolase_composite"/>
</dbReference>
<comment type="similarity">
    <text evidence="1">Belongs to the metallo-dependent hydrolases superfamily. NagA family.</text>
</comment>
<dbReference type="Pfam" id="PF01979">
    <property type="entry name" value="Amidohydro_1"/>
    <property type="match status" value="1"/>
</dbReference>
<evidence type="ECO:0000313" key="4">
    <source>
        <dbReference type="EMBL" id="KKW15075.1"/>
    </source>
</evidence>
<evidence type="ECO:0000256" key="2">
    <source>
        <dbReference type="ARBA" id="ARBA00022801"/>
    </source>
</evidence>
<evidence type="ECO:0000259" key="3">
    <source>
        <dbReference type="Pfam" id="PF01979"/>
    </source>
</evidence>
<keyword evidence="2" id="KW-0378">Hydrolase</keyword>
<dbReference type="Proteomes" id="UP000034224">
    <property type="component" value="Unassembled WGS sequence"/>
</dbReference>
<name>A0A0G1W8Z1_9BACT</name>
<comment type="caution">
    <text evidence="4">The sequence shown here is derived from an EMBL/GenBank/DDBJ whole genome shotgun (WGS) entry which is preliminary data.</text>
</comment>